<dbReference type="InterPro" id="IPR048939">
    <property type="entry name" value="ATG5_UblA"/>
</dbReference>
<dbReference type="GO" id="GO:0005776">
    <property type="term" value="C:autophagosome"/>
    <property type="evidence" value="ECO:0007669"/>
    <property type="project" value="TreeGrafter"/>
</dbReference>
<sequence length="159" mass="18041">MSNIAKSVWNGRIPLSVTTNEDDAIYFGANESPAPILFELPRLSYLTVLTEQAWDAFAAVGLNISESISDIWFEYQGIPLKWHYPVGLLYDTLCIAEGSFNKSPDTKPIPWPITIHFRNYPSTNLFRDQSIETTRDFFMSMVKEVSIVFRTILVAIALT</sequence>
<reference evidence="2" key="1">
    <citation type="submission" date="2020-12" db="EMBL/GenBank/DDBJ databases">
        <title>Metabolic potential, ecology and presence of endohyphal bacteria is reflected in genomic diversity of Mucoromycotina.</title>
        <authorList>
            <person name="Muszewska A."/>
            <person name="Okrasinska A."/>
            <person name="Steczkiewicz K."/>
            <person name="Drgas O."/>
            <person name="Orlowska M."/>
            <person name="Perlinska-Lenart U."/>
            <person name="Aleksandrzak-Piekarczyk T."/>
            <person name="Szatraj K."/>
            <person name="Zielenkiewicz U."/>
            <person name="Pilsyk S."/>
            <person name="Malc E."/>
            <person name="Mieczkowski P."/>
            <person name="Kruszewska J.S."/>
            <person name="Biernat P."/>
            <person name="Pawlowska J."/>
        </authorList>
    </citation>
    <scope>NUCLEOTIDE SEQUENCE</scope>
    <source>
        <strain evidence="2">WA0000067209</strain>
    </source>
</reference>
<dbReference type="GO" id="GO:0034045">
    <property type="term" value="C:phagophore assembly site membrane"/>
    <property type="evidence" value="ECO:0007669"/>
    <property type="project" value="TreeGrafter"/>
</dbReference>
<dbReference type="GO" id="GO:0061908">
    <property type="term" value="C:phagophore"/>
    <property type="evidence" value="ECO:0007669"/>
    <property type="project" value="TreeGrafter"/>
</dbReference>
<dbReference type="GO" id="GO:0019776">
    <property type="term" value="F:Atg8-family ligase activity"/>
    <property type="evidence" value="ECO:0007669"/>
    <property type="project" value="TreeGrafter"/>
</dbReference>
<dbReference type="OrthoDB" id="272162at2759"/>
<accession>A0A8H7Q2H9</accession>
<evidence type="ECO:0000313" key="3">
    <source>
        <dbReference type="Proteomes" id="UP000654370"/>
    </source>
</evidence>
<evidence type="ECO:0000259" key="1">
    <source>
        <dbReference type="Pfam" id="PF20638"/>
    </source>
</evidence>
<dbReference type="PANTHER" id="PTHR13040:SF2">
    <property type="entry name" value="AUTOPHAGY PROTEIN 5"/>
    <property type="match status" value="1"/>
</dbReference>
<gene>
    <name evidence="2" type="ORF">INT43_000655</name>
</gene>
<dbReference type="Pfam" id="PF20638">
    <property type="entry name" value="ATG5_UblA"/>
    <property type="match status" value="1"/>
</dbReference>
<feature type="domain" description="Autophagy protein ATG5 UblA" evidence="1">
    <location>
        <begin position="8"/>
        <end position="117"/>
    </location>
</feature>
<dbReference type="GO" id="GO:0034274">
    <property type="term" value="C:Atg12-Atg5-Atg16 complex"/>
    <property type="evidence" value="ECO:0007669"/>
    <property type="project" value="TreeGrafter"/>
</dbReference>
<dbReference type="PANTHER" id="PTHR13040">
    <property type="entry name" value="AUTOPHAGY PROTEIN 5"/>
    <property type="match status" value="1"/>
</dbReference>
<evidence type="ECO:0000313" key="2">
    <source>
        <dbReference type="EMBL" id="KAG2184742.1"/>
    </source>
</evidence>
<dbReference type="AlphaFoldDB" id="A0A8H7Q2H9"/>
<dbReference type="Proteomes" id="UP000654370">
    <property type="component" value="Unassembled WGS sequence"/>
</dbReference>
<dbReference type="GO" id="GO:0006995">
    <property type="term" value="P:cellular response to nitrogen starvation"/>
    <property type="evidence" value="ECO:0007669"/>
    <property type="project" value="TreeGrafter"/>
</dbReference>
<dbReference type="InterPro" id="IPR042527">
    <property type="entry name" value="Atg5_UblA_dom_sf"/>
</dbReference>
<keyword evidence="3" id="KW-1185">Reference proteome</keyword>
<name>A0A8H7Q2H9_MORIS</name>
<comment type="caution">
    <text evidence="2">The sequence shown here is derived from an EMBL/GenBank/DDBJ whole genome shotgun (WGS) entry which is preliminary data.</text>
</comment>
<dbReference type="GO" id="GO:0034727">
    <property type="term" value="P:piecemeal microautophagy of the nucleus"/>
    <property type="evidence" value="ECO:0007669"/>
    <property type="project" value="TreeGrafter"/>
</dbReference>
<organism evidence="2 3">
    <name type="scientific">Mortierella isabellina</name>
    <name type="common">Filamentous fungus</name>
    <name type="synonym">Umbelopsis isabellina</name>
    <dbReference type="NCBI Taxonomy" id="91625"/>
    <lineage>
        <taxon>Eukaryota</taxon>
        <taxon>Fungi</taxon>
        <taxon>Fungi incertae sedis</taxon>
        <taxon>Mucoromycota</taxon>
        <taxon>Mucoromycotina</taxon>
        <taxon>Umbelopsidomycetes</taxon>
        <taxon>Umbelopsidales</taxon>
        <taxon>Umbelopsidaceae</taxon>
        <taxon>Umbelopsis</taxon>
    </lineage>
</organism>
<dbReference type="GO" id="GO:0044233">
    <property type="term" value="C:mitochondria-associated endoplasmic reticulum membrane contact site"/>
    <property type="evidence" value="ECO:0007669"/>
    <property type="project" value="TreeGrafter"/>
</dbReference>
<dbReference type="GO" id="GO:0000422">
    <property type="term" value="P:autophagy of mitochondrion"/>
    <property type="evidence" value="ECO:0007669"/>
    <property type="project" value="TreeGrafter"/>
</dbReference>
<dbReference type="EMBL" id="JAEPQZ010000002">
    <property type="protein sequence ID" value="KAG2184742.1"/>
    <property type="molecule type" value="Genomic_DNA"/>
</dbReference>
<dbReference type="Gene3D" id="3.10.20.620">
    <property type="match status" value="1"/>
</dbReference>
<dbReference type="InterPro" id="IPR007239">
    <property type="entry name" value="Atg5"/>
</dbReference>
<proteinExistence type="predicted"/>
<protein>
    <recommendedName>
        <fullName evidence="1">Autophagy protein ATG5 UblA domain-containing protein</fullName>
    </recommendedName>
</protein>